<name>A0A1T4YJL3_9MICO</name>
<accession>A0A1T4YJL3</accession>
<organism evidence="2 3">
    <name type="scientific">Agreia bicolorata</name>
    <dbReference type="NCBI Taxonomy" id="110935"/>
    <lineage>
        <taxon>Bacteria</taxon>
        <taxon>Bacillati</taxon>
        <taxon>Actinomycetota</taxon>
        <taxon>Actinomycetes</taxon>
        <taxon>Micrococcales</taxon>
        <taxon>Microbacteriaceae</taxon>
        <taxon>Agreia</taxon>
    </lineage>
</organism>
<dbReference type="EMBL" id="FUYG01000011">
    <property type="protein sequence ID" value="SKB02014.1"/>
    <property type="molecule type" value="Genomic_DNA"/>
</dbReference>
<dbReference type="InterPro" id="IPR003870">
    <property type="entry name" value="DUF222"/>
</dbReference>
<evidence type="ECO:0000259" key="1">
    <source>
        <dbReference type="Pfam" id="PF02720"/>
    </source>
</evidence>
<sequence>MSNTIPLLEPDPYTVALDEVAALDTQIARLSAVRAKRVTEAQRHLHRQAPVDTSTAGPQWSTARVERVELLTELALLTRRTEHRTAVLVDTSTALVDRLPATLAAVAAGAVSWEHAEVIAKHADGLQGEALSLYDTRLAVLATEVNPKQLEKKARHEVELAQPTTAVERAEKAAGTRRIYIDPAADGMACLTLFAPAPEIHAIADRAVHLAAGLKTSGDPRSMGHLKVDVLTDLMLNGEPSIPGATRGIRGKVHVMVPAMTLLGIDEEAAILRGYGPIDPATAAQLTAEATSWRRILTDPITGRILATDPRDYRPTAQMIDHARLVHPECVFPGCTVPAEQADMDHTEDHAYGGDTIPENLAPLSQAHHKVKHHTRWEFVRNGDDTLTATSPAGHVYVIRPEGRMKPAPRQLIKAAAAAAAASAATTTEEDNLDDCPF</sequence>
<reference evidence="3" key="1">
    <citation type="submission" date="2017-02" db="EMBL/GenBank/DDBJ databases">
        <authorList>
            <person name="Varghese N."/>
            <person name="Submissions S."/>
        </authorList>
    </citation>
    <scope>NUCLEOTIDE SEQUENCE [LARGE SCALE GENOMIC DNA]</scope>
    <source>
        <strain evidence="3">VKM Ac-2052</strain>
    </source>
</reference>
<evidence type="ECO:0000313" key="2">
    <source>
        <dbReference type="EMBL" id="SKB02014.1"/>
    </source>
</evidence>
<gene>
    <name evidence="2" type="ORF">SAMN06295879_3409</name>
</gene>
<dbReference type="Pfam" id="PF02720">
    <property type="entry name" value="DUF222"/>
    <property type="match status" value="1"/>
</dbReference>
<feature type="domain" description="DUF222" evidence="1">
    <location>
        <begin position="25"/>
        <end position="317"/>
    </location>
</feature>
<evidence type="ECO:0000313" key="3">
    <source>
        <dbReference type="Proteomes" id="UP000189735"/>
    </source>
</evidence>
<dbReference type="RefSeq" id="WP_078715361.1">
    <property type="nucleotide sequence ID" value="NZ_FUYG01000011.1"/>
</dbReference>
<dbReference type="CDD" id="cd00085">
    <property type="entry name" value="HNHc"/>
    <property type="match status" value="1"/>
</dbReference>
<dbReference type="Proteomes" id="UP000189735">
    <property type="component" value="Unassembled WGS sequence"/>
</dbReference>
<protein>
    <recommendedName>
        <fullName evidence="1">DUF222 domain-containing protein</fullName>
    </recommendedName>
</protein>
<dbReference type="InterPro" id="IPR003615">
    <property type="entry name" value="HNH_nuc"/>
</dbReference>
<dbReference type="AlphaFoldDB" id="A0A1T4YJL3"/>
<proteinExistence type="predicted"/>
<dbReference type="Gene3D" id="1.10.30.50">
    <property type="match status" value="1"/>
</dbReference>